<evidence type="ECO:0000259" key="2">
    <source>
        <dbReference type="Pfam" id="PF03184"/>
    </source>
</evidence>
<dbReference type="InterPro" id="IPR004875">
    <property type="entry name" value="DDE_SF_endonuclease_dom"/>
</dbReference>
<dbReference type="InterPro" id="IPR050863">
    <property type="entry name" value="CenT-Element_Derived"/>
</dbReference>
<dbReference type="WBParaSite" id="TMUE_1000005433.1">
    <property type="protein sequence ID" value="TMUE_1000005433.1"/>
    <property type="gene ID" value="WBGene00287692"/>
</dbReference>
<dbReference type="PANTHER" id="PTHR19303">
    <property type="entry name" value="TRANSPOSON"/>
    <property type="match status" value="1"/>
</dbReference>
<name>A0A5S6QDX8_TRIMR</name>
<reference evidence="5" key="1">
    <citation type="submission" date="2019-12" db="UniProtKB">
        <authorList>
            <consortium name="WormBaseParasite"/>
        </authorList>
    </citation>
    <scope>IDENTIFICATION</scope>
</reference>
<evidence type="ECO:0000259" key="3">
    <source>
        <dbReference type="Pfam" id="PF04218"/>
    </source>
</evidence>
<dbReference type="Gene3D" id="1.10.10.60">
    <property type="entry name" value="Homeodomain-like"/>
    <property type="match status" value="1"/>
</dbReference>
<organism evidence="4 5">
    <name type="scientific">Trichuris muris</name>
    <name type="common">Mouse whipworm</name>
    <dbReference type="NCBI Taxonomy" id="70415"/>
    <lineage>
        <taxon>Eukaryota</taxon>
        <taxon>Metazoa</taxon>
        <taxon>Ecdysozoa</taxon>
        <taxon>Nematoda</taxon>
        <taxon>Enoplea</taxon>
        <taxon>Dorylaimia</taxon>
        <taxon>Trichinellida</taxon>
        <taxon>Trichuridae</taxon>
        <taxon>Trichuris</taxon>
    </lineage>
</organism>
<dbReference type="PANTHER" id="PTHR19303:SF16">
    <property type="entry name" value="JERKY PROTEIN HOMOLOG-LIKE"/>
    <property type="match status" value="1"/>
</dbReference>
<comment type="subcellular location">
    <subcellularLocation>
        <location evidence="1">Nucleus</location>
    </subcellularLocation>
</comment>
<feature type="domain" description="HTH psq-type" evidence="3">
    <location>
        <begin position="4"/>
        <end position="54"/>
    </location>
</feature>
<protein>
    <submittedName>
        <fullName evidence="5">HTH psq-type domain-containing protein</fullName>
    </submittedName>
</protein>
<dbReference type="InterPro" id="IPR009057">
    <property type="entry name" value="Homeodomain-like_sf"/>
</dbReference>
<keyword evidence="4" id="KW-1185">Reference proteome</keyword>
<feature type="domain" description="DDE-1" evidence="2">
    <location>
        <begin position="151"/>
        <end position="204"/>
    </location>
</feature>
<evidence type="ECO:0000256" key="1">
    <source>
        <dbReference type="ARBA" id="ARBA00004123"/>
    </source>
</evidence>
<dbReference type="Pfam" id="PF03184">
    <property type="entry name" value="DDE_1"/>
    <property type="match status" value="1"/>
</dbReference>
<accession>A0A5S6QDX8</accession>
<dbReference type="SUPFAM" id="SSF46689">
    <property type="entry name" value="Homeodomain-like"/>
    <property type="match status" value="1"/>
</dbReference>
<dbReference type="Pfam" id="PF04218">
    <property type="entry name" value="CENP-B_N"/>
    <property type="match status" value="1"/>
</dbReference>
<evidence type="ECO:0000313" key="5">
    <source>
        <dbReference type="WBParaSite" id="TMUE_1000005433.1"/>
    </source>
</evidence>
<dbReference type="GO" id="GO:0005634">
    <property type="term" value="C:nucleus"/>
    <property type="evidence" value="ECO:0007669"/>
    <property type="project" value="UniProtKB-SubCell"/>
</dbReference>
<proteinExistence type="predicted"/>
<dbReference type="InterPro" id="IPR007889">
    <property type="entry name" value="HTH_Psq"/>
</dbReference>
<sequence length="257" mass="29157">MSSRKKRTAFSHIEKVDILEALKRGESGASLSQKYGVNASVISQMKRQKDAILSYVKKTEEAGCSDRKIMRTSRFEEMDEALYVWFLQNCTAGNPVALVSDRNGEKAEKLHGREKSLDRLWLSKEGVNEPPPFRRLHEKSICSRSEKIGKTGKVHLLIDNAPAHPVIDLMNSVDELVTVKFFPPNVISWIQPMDQEKAYEVFKPHFSFRKVSLGLVTAESSYLSLFTIYSKRNRIVLSLKVKSEIVEALKGENQAIL</sequence>
<dbReference type="Proteomes" id="UP000046395">
    <property type="component" value="Unassembled WGS sequence"/>
</dbReference>
<dbReference type="AlphaFoldDB" id="A0A5S6QDX8"/>
<evidence type="ECO:0000313" key="4">
    <source>
        <dbReference type="Proteomes" id="UP000046395"/>
    </source>
</evidence>
<dbReference type="GO" id="GO:0003677">
    <property type="term" value="F:DNA binding"/>
    <property type="evidence" value="ECO:0007669"/>
    <property type="project" value="InterPro"/>
</dbReference>